<dbReference type="GO" id="GO:0016811">
    <property type="term" value="F:hydrolase activity, acting on carbon-nitrogen (but not peptide) bonds, in linear amides"/>
    <property type="evidence" value="ECO:0007669"/>
    <property type="project" value="TreeGrafter"/>
</dbReference>
<dbReference type="OrthoDB" id="9815144at2"/>
<dbReference type="InterPro" id="IPR024078">
    <property type="entry name" value="LmbE-like_dom_sf"/>
</dbReference>
<proteinExistence type="predicted"/>
<name>A0A413FCP3_9FIRM</name>
<dbReference type="Proteomes" id="UP000283880">
    <property type="component" value="Unassembled WGS sequence"/>
</dbReference>
<dbReference type="PANTHER" id="PTHR12993:SF11">
    <property type="entry name" value="N-ACETYLGLUCOSAMINYL-PHOSPHATIDYLINOSITOL DE-N-ACETYLASE"/>
    <property type="match status" value="1"/>
</dbReference>
<dbReference type="PANTHER" id="PTHR12993">
    <property type="entry name" value="N-ACETYLGLUCOSAMINYL-PHOSPHATIDYLINOSITOL DE-N-ACETYLASE-RELATED"/>
    <property type="match status" value="1"/>
</dbReference>
<accession>A0A413FCP3</accession>
<dbReference type="EMBL" id="QSBM01000013">
    <property type="protein sequence ID" value="RGX27382.1"/>
    <property type="molecule type" value="Genomic_DNA"/>
</dbReference>
<comment type="caution">
    <text evidence="1">The sequence shown here is derived from an EMBL/GenBank/DDBJ whole genome shotgun (WGS) entry which is preliminary data.</text>
</comment>
<dbReference type="Gene3D" id="3.40.50.10320">
    <property type="entry name" value="LmbE-like"/>
    <property type="match status" value="1"/>
</dbReference>
<evidence type="ECO:0000313" key="2">
    <source>
        <dbReference type="Proteomes" id="UP000283880"/>
    </source>
</evidence>
<dbReference type="InterPro" id="IPR003737">
    <property type="entry name" value="GlcNAc_PI_deacetylase-related"/>
</dbReference>
<reference evidence="1 2" key="1">
    <citation type="submission" date="2018-08" db="EMBL/GenBank/DDBJ databases">
        <title>A genome reference for cultivated species of the human gut microbiota.</title>
        <authorList>
            <person name="Zou Y."/>
            <person name="Xue W."/>
            <person name="Luo G."/>
        </authorList>
    </citation>
    <scope>NUCLEOTIDE SEQUENCE [LARGE SCALE GENOMIC DNA]</scope>
    <source>
        <strain evidence="1 2">AF04-15</strain>
    </source>
</reference>
<organism evidence="1 2">
    <name type="scientific">Enterocloster asparagiformis</name>
    <dbReference type="NCBI Taxonomy" id="333367"/>
    <lineage>
        <taxon>Bacteria</taxon>
        <taxon>Bacillati</taxon>
        <taxon>Bacillota</taxon>
        <taxon>Clostridia</taxon>
        <taxon>Lachnospirales</taxon>
        <taxon>Lachnospiraceae</taxon>
        <taxon>Enterocloster</taxon>
    </lineage>
</organism>
<dbReference type="SUPFAM" id="SSF102588">
    <property type="entry name" value="LmbE-like"/>
    <property type="match status" value="1"/>
</dbReference>
<dbReference type="Pfam" id="PF02585">
    <property type="entry name" value="PIG-L"/>
    <property type="match status" value="1"/>
</dbReference>
<gene>
    <name evidence="1" type="ORF">DWV29_17155</name>
</gene>
<dbReference type="AlphaFoldDB" id="A0A413FCP3"/>
<dbReference type="RefSeq" id="WP_007712685.1">
    <property type="nucleotide sequence ID" value="NZ_QSBM01000013.1"/>
</dbReference>
<protein>
    <submittedName>
        <fullName evidence="1">PIG-L family deacetylase</fullName>
    </submittedName>
</protein>
<sequence length="243" mass="27225">MDMNGTKMLVVAAHPGDVLWRCSGAIAKHVKLGGIVDVVVLTYGTGGEANELFKAGYTVEQAREQRMKDFTKSAEILGISRFEFWDLQDYRFEITQEKIYRMVKFMRESRPDLILTHWDKDLFNPDHGTVFPYVNASLEAATGQGIFVDGTEPIERAPIFCFEPHASEANDFKPNLFVDITDVIGIKKAAMATFERKAKLAEGYVNRAGYRAVNAGSFGRKGCLYAEAYAAVYPIAQDGYFVY</sequence>
<evidence type="ECO:0000313" key="1">
    <source>
        <dbReference type="EMBL" id="RGX27382.1"/>
    </source>
</evidence>